<dbReference type="RefSeq" id="WP_164654584.1">
    <property type="nucleotide sequence ID" value="NZ_JAAIJR010000056.1"/>
</dbReference>
<evidence type="ECO:0000256" key="5">
    <source>
        <dbReference type="ARBA" id="ARBA00022857"/>
    </source>
</evidence>
<evidence type="ECO:0000256" key="9">
    <source>
        <dbReference type="RuleBase" id="RU004474"/>
    </source>
</evidence>
<dbReference type="PANTHER" id="PTHR48069:SF3">
    <property type="entry name" value="DIHYDROFOLATE REDUCTASE"/>
    <property type="match status" value="1"/>
</dbReference>
<dbReference type="GO" id="GO:0005829">
    <property type="term" value="C:cytosol"/>
    <property type="evidence" value="ECO:0007669"/>
    <property type="project" value="TreeGrafter"/>
</dbReference>
<proteinExistence type="inferred from homology"/>
<dbReference type="GO" id="GO:0046452">
    <property type="term" value="P:dihydrofolate metabolic process"/>
    <property type="evidence" value="ECO:0007669"/>
    <property type="project" value="TreeGrafter"/>
</dbReference>
<evidence type="ECO:0000256" key="7">
    <source>
        <dbReference type="ARBA" id="ARBA00025067"/>
    </source>
</evidence>
<keyword evidence="6 8" id="KW-0560">Oxidoreductase</keyword>
<gene>
    <name evidence="11" type="ORF">G3480_14235</name>
</gene>
<reference evidence="12" key="1">
    <citation type="journal article" date="2020" name="Microbiol. Resour. Announc.">
        <title>Draft Genome Sequences of Thiorhodococcus mannitoliphagus and Thiorhodococcus minor, Purple Sulfur Photosynthetic Bacteria in the Gammaproteobacterial Family Chromatiaceae.</title>
        <authorList>
            <person name="Aviles F.A."/>
            <person name="Meyer T.E."/>
            <person name="Kyndt J.A."/>
        </authorList>
    </citation>
    <scope>NUCLEOTIDE SEQUENCE [LARGE SCALE GENOMIC DNA]</scope>
    <source>
        <strain evidence="12">DSM 18266</strain>
    </source>
</reference>
<comment type="function">
    <text evidence="7 8">Key enzyme in folate metabolism. Catalyzes an essential reaction for de novo glycine and purine synthesis, and for DNA precursor synthesis.</text>
</comment>
<evidence type="ECO:0000256" key="8">
    <source>
        <dbReference type="PIRNR" id="PIRNR000194"/>
    </source>
</evidence>
<comment type="pathway">
    <text evidence="1 8">Cofactor biosynthesis; tetrahydrofolate biosynthesis; 5,6,7,8-tetrahydrofolate from 7,8-dihydrofolate: step 1/1.</text>
</comment>
<dbReference type="Gene3D" id="3.40.430.10">
    <property type="entry name" value="Dihydrofolate Reductase, subunit A"/>
    <property type="match status" value="1"/>
</dbReference>
<dbReference type="Pfam" id="PF00186">
    <property type="entry name" value="DHFR_1"/>
    <property type="match status" value="1"/>
</dbReference>
<dbReference type="Proteomes" id="UP000471640">
    <property type="component" value="Unassembled WGS sequence"/>
</dbReference>
<evidence type="ECO:0000259" key="10">
    <source>
        <dbReference type="PROSITE" id="PS51330"/>
    </source>
</evidence>
<dbReference type="PROSITE" id="PS00075">
    <property type="entry name" value="DHFR_1"/>
    <property type="match status" value="1"/>
</dbReference>
<evidence type="ECO:0000256" key="3">
    <source>
        <dbReference type="ARBA" id="ARBA00012856"/>
    </source>
</evidence>
<dbReference type="GO" id="GO:0070401">
    <property type="term" value="F:NADP+ binding"/>
    <property type="evidence" value="ECO:0007669"/>
    <property type="project" value="UniProtKB-ARBA"/>
</dbReference>
<dbReference type="EMBL" id="JAAIJR010000056">
    <property type="protein sequence ID" value="NEX21458.1"/>
    <property type="molecule type" value="Genomic_DNA"/>
</dbReference>
<dbReference type="AlphaFoldDB" id="A0A6P1DTL7"/>
<evidence type="ECO:0000256" key="6">
    <source>
        <dbReference type="ARBA" id="ARBA00023002"/>
    </source>
</evidence>
<dbReference type="InterPro" id="IPR012259">
    <property type="entry name" value="DHFR"/>
</dbReference>
<protein>
    <recommendedName>
        <fullName evidence="3 8">Dihydrofolate reductase</fullName>
        <ecNumber evidence="3 8">1.5.1.3</ecNumber>
    </recommendedName>
</protein>
<feature type="domain" description="DHFR" evidence="10">
    <location>
        <begin position="13"/>
        <end position="171"/>
    </location>
</feature>
<dbReference type="CDD" id="cd00209">
    <property type="entry name" value="DHFR"/>
    <property type="match status" value="1"/>
</dbReference>
<dbReference type="GO" id="GO:0004146">
    <property type="term" value="F:dihydrofolate reductase activity"/>
    <property type="evidence" value="ECO:0007669"/>
    <property type="project" value="UniProtKB-EC"/>
</dbReference>
<accession>A0A6P1DTL7</accession>
<evidence type="ECO:0000313" key="11">
    <source>
        <dbReference type="EMBL" id="NEX21458.1"/>
    </source>
</evidence>
<dbReference type="FunFam" id="3.40.430.10:FF:000001">
    <property type="entry name" value="Dihydrofolate reductase"/>
    <property type="match status" value="1"/>
</dbReference>
<dbReference type="PROSITE" id="PS51330">
    <property type="entry name" value="DHFR_2"/>
    <property type="match status" value="1"/>
</dbReference>
<evidence type="ECO:0000256" key="2">
    <source>
        <dbReference type="ARBA" id="ARBA00009539"/>
    </source>
</evidence>
<dbReference type="SUPFAM" id="SSF53597">
    <property type="entry name" value="Dihydrofolate reductase-like"/>
    <property type="match status" value="1"/>
</dbReference>
<evidence type="ECO:0000256" key="1">
    <source>
        <dbReference type="ARBA" id="ARBA00004903"/>
    </source>
</evidence>
<comment type="caution">
    <text evidence="11">The sequence shown here is derived from an EMBL/GenBank/DDBJ whole genome shotgun (WGS) entry which is preliminary data.</text>
</comment>
<keyword evidence="5 8" id="KW-0521">NADP</keyword>
<dbReference type="PRINTS" id="PR00070">
    <property type="entry name" value="DHFR"/>
</dbReference>
<dbReference type="InterPro" id="IPR001796">
    <property type="entry name" value="DHFR_dom"/>
</dbReference>
<evidence type="ECO:0000256" key="4">
    <source>
        <dbReference type="ARBA" id="ARBA00022563"/>
    </source>
</evidence>
<dbReference type="EC" id="1.5.1.3" evidence="3 8"/>
<reference evidence="11 12" key="2">
    <citation type="submission" date="2020-02" db="EMBL/GenBank/DDBJ databases">
        <title>Genome sequences of Thiorhodococcus mannitoliphagus and Thiorhodococcus minor, purple sulfur photosynthetic bacteria in the gammaproteobacterial family, Chromatiaceae.</title>
        <authorList>
            <person name="Aviles F.A."/>
            <person name="Meyer T.E."/>
            <person name="Kyndt J.A."/>
        </authorList>
    </citation>
    <scope>NUCLEOTIDE SEQUENCE [LARGE SCALE GENOMIC DNA]</scope>
    <source>
        <strain evidence="11 12">DSM 18266</strain>
    </source>
</reference>
<dbReference type="GO" id="GO:0046655">
    <property type="term" value="P:folic acid metabolic process"/>
    <property type="evidence" value="ECO:0007669"/>
    <property type="project" value="TreeGrafter"/>
</dbReference>
<keyword evidence="4 8" id="KW-0554">One-carbon metabolism</keyword>
<comment type="similarity">
    <text evidence="2 8 9">Belongs to the dihydrofolate reductase family.</text>
</comment>
<dbReference type="InterPro" id="IPR017925">
    <property type="entry name" value="DHFR_CS"/>
</dbReference>
<sequence>MQKQSLGDGARPSLSVVAAIADNGVIGRANALPWRLPADLAHFRQLTLDKSIVMGRKTWESLPGLLPRRRHLVLTRDPGFRAEGCLVLSSLEAAIAEAAGEGELMIVGGASLYTEAMPFATRFHLTLVHTQAEGDTYFPEWDRDAWREVSRELRPSDDRNAFAMSFIELERLP</sequence>
<organism evidence="11 12">
    <name type="scientific">Thiorhodococcus mannitoliphagus</name>
    <dbReference type="NCBI Taxonomy" id="329406"/>
    <lineage>
        <taxon>Bacteria</taxon>
        <taxon>Pseudomonadati</taxon>
        <taxon>Pseudomonadota</taxon>
        <taxon>Gammaproteobacteria</taxon>
        <taxon>Chromatiales</taxon>
        <taxon>Chromatiaceae</taxon>
        <taxon>Thiorhodococcus</taxon>
    </lineage>
</organism>
<dbReference type="InterPro" id="IPR024072">
    <property type="entry name" value="DHFR-like_dom_sf"/>
</dbReference>
<comment type="catalytic activity">
    <reaction evidence="8">
        <text>(6S)-5,6,7,8-tetrahydrofolate + NADP(+) = 7,8-dihydrofolate + NADPH + H(+)</text>
        <dbReference type="Rhea" id="RHEA:15009"/>
        <dbReference type="ChEBI" id="CHEBI:15378"/>
        <dbReference type="ChEBI" id="CHEBI:57451"/>
        <dbReference type="ChEBI" id="CHEBI:57453"/>
        <dbReference type="ChEBI" id="CHEBI:57783"/>
        <dbReference type="ChEBI" id="CHEBI:58349"/>
        <dbReference type="EC" id="1.5.1.3"/>
    </reaction>
</comment>
<name>A0A6P1DTL7_9GAMM</name>
<keyword evidence="12" id="KW-1185">Reference proteome</keyword>
<dbReference type="PANTHER" id="PTHR48069">
    <property type="entry name" value="DIHYDROFOLATE REDUCTASE"/>
    <property type="match status" value="1"/>
</dbReference>
<dbReference type="PIRSF" id="PIRSF000194">
    <property type="entry name" value="DHFR"/>
    <property type="match status" value="1"/>
</dbReference>
<dbReference type="GO" id="GO:0046654">
    <property type="term" value="P:tetrahydrofolate biosynthetic process"/>
    <property type="evidence" value="ECO:0007669"/>
    <property type="project" value="UniProtKB-UniPathway"/>
</dbReference>
<evidence type="ECO:0000313" key="12">
    <source>
        <dbReference type="Proteomes" id="UP000471640"/>
    </source>
</evidence>
<dbReference type="GO" id="GO:0006730">
    <property type="term" value="P:one-carbon metabolic process"/>
    <property type="evidence" value="ECO:0007669"/>
    <property type="project" value="UniProtKB-KW"/>
</dbReference>
<dbReference type="UniPathway" id="UPA00077">
    <property type="reaction ID" value="UER00158"/>
</dbReference>